<feature type="compositionally biased region" description="Low complexity" evidence="1">
    <location>
        <begin position="93"/>
        <end position="107"/>
    </location>
</feature>
<organism evidence="3 4">
    <name type="scientific">Seminavis robusta</name>
    <dbReference type="NCBI Taxonomy" id="568900"/>
    <lineage>
        <taxon>Eukaryota</taxon>
        <taxon>Sar</taxon>
        <taxon>Stramenopiles</taxon>
        <taxon>Ochrophyta</taxon>
        <taxon>Bacillariophyta</taxon>
        <taxon>Bacillariophyceae</taxon>
        <taxon>Bacillariophycidae</taxon>
        <taxon>Naviculales</taxon>
        <taxon>Naviculaceae</taxon>
        <taxon>Seminavis</taxon>
    </lineage>
</organism>
<dbReference type="EMBL" id="CAICTM010004690">
    <property type="protein sequence ID" value="CAB9532007.1"/>
    <property type="molecule type" value="Genomic_DNA"/>
</dbReference>
<sequence length="220" mass="25000">MCRRVESVLKALWQEARLQPNDPVFVSATCTDGEEGTHLGMWASQQRYFKTTGKLSPERIAKLNAIGFGWDHHTSYYPKSYAKKRKRDEIETPTEPNPATKKPNPAATKKKRQYKYGTVEIPGYNDLTNKHKKSTSAQIDFCLTLRDYTNMTTTVFTGAAKGFVSKKLKPILKCFDSCCDGDRAKFIQEYPGQLRMDSFGPKKCKHIQASTRSQRSVELS</sequence>
<feature type="domain" description="Helicase-associated" evidence="2">
    <location>
        <begin position="34"/>
        <end position="68"/>
    </location>
</feature>
<feature type="region of interest" description="Disordered" evidence="1">
    <location>
        <begin position="82"/>
        <end position="112"/>
    </location>
</feature>
<evidence type="ECO:0000313" key="3">
    <source>
        <dbReference type="EMBL" id="CAB9532007.1"/>
    </source>
</evidence>
<name>A0A9N8F3H6_9STRA</name>
<accession>A0A9N8F3H6</accession>
<dbReference type="Proteomes" id="UP001153069">
    <property type="component" value="Unassembled WGS sequence"/>
</dbReference>
<gene>
    <name evidence="3" type="ORF">SEMRO_4692_G354480.1</name>
</gene>
<reference evidence="3" key="1">
    <citation type="submission" date="2020-06" db="EMBL/GenBank/DDBJ databases">
        <authorList>
            <consortium name="Plant Systems Biology data submission"/>
        </authorList>
    </citation>
    <scope>NUCLEOTIDE SEQUENCE</scope>
    <source>
        <strain evidence="3">D6</strain>
    </source>
</reference>
<proteinExistence type="predicted"/>
<dbReference type="Pfam" id="PF03457">
    <property type="entry name" value="HA"/>
    <property type="match status" value="1"/>
</dbReference>
<comment type="caution">
    <text evidence="3">The sequence shown here is derived from an EMBL/GenBank/DDBJ whole genome shotgun (WGS) entry which is preliminary data.</text>
</comment>
<protein>
    <recommendedName>
        <fullName evidence="2">Helicase-associated domain-containing protein</fullName>
    </recommendedName>
</protein>
<evidence type="ECO:0000256" key="1">
    <source>
        <dbReference type="SAM" id="MobiDB-lite"/>
    </source>
</evidence>
<dbReference type="Gene3D" id="6.10.140.530">
    <property type="match status" value="1"/>
</dbReference>
<evidence type="ECO:0000313" key="4">
    <source>
        <dbReference type="Proteomes" id="UP001153069"/>
    </source>
</evidence>
<keyword evidence="4" id="KW-1185">Reference proteome</keyword>
<dbReference type="AlphaFoldDB" id="A0A9N8F3H6"/>
<evidence type="ECO:0000259" key="2">
    <source>
        <dbReference type="Pfam" id="PF03457"/>
    </source>
</evidence>
<dbReference type="InterPro" id="IPR005114">
    <property type="entry name" value="Helicase_assoc"/>
</dbReference>